<organism evidence="10 11">
    <name type="scientific">Gottschalkia purinilytica</name>
    <name type="common">Clostridium purinilyticum</name>
    <dbReference type="NCBI Taxonomy" id="1503"/>
    <lineage>
        <taxon>Bacteria</taxon>
        <taxon>Bacillati</taxon>
        <taxon>Bacillota</taxon>
        <taxon>Tissierellia</taxon>
        <taxon>Tissierellales</taxon>
        <taxon>Gottschalkiaceae</taxon>
        <taxon>Gottschalkia</taxon>
    </lineage>
</organism>
<dbReference type="SUPFAM" id="SSF46548">
    <property type="entry name" value="alpha-helical ferredoxin"/>
    <property type="match status" value="1"/>
</dbReference>
<gene>
    <name evidence="8 10" type="primary">rnfC</name>
    <name evidence="10" type="ORF">CLPU_3c02500</name>
</gene>
<keyword evidence="1 8" id="KW-0813">Transport</keyword>
<dbReference type="InterPro" id="IPR017896">
    <property type="entry name" value="4Fe4S_Fe-S-bd"/>
</dbReference>
<dbReference type="Pfam" id="PF01512">
    <property type="entry name" value="Complex1_51K"/>
    <property type="match status" value="1"/>
</dbReference>
<evidence type="ECO:0000256" key="6">
    <source>
        <dbReference type="ARBA" id="ARBA00023004"/>
    </source>
</evidence>
<feature type="binding site" evidence="8">
    <location>
        <position position="369"/>
    </location>
    <ligand>
        <name>[4Fe-4S] cluster</name>
        <dbReference type="ChEBI" id="CHEBI:49883"/>
        <label>1</label>
    </ligand>
</feature>
<dbReference type="PATRIC" id="fig|1503.3.peg.2119"/>
<keyword evidence="8" id="KW-1003">Cell membrane</keyword>
<keyword evidence="2 8" id="KW-0004">4Fe-4S</keyword>
<evidence type="ECO:0000256" key="1">
    <source>
        <dbReference type="ARBA" id="ARBA00022448"/>
    </source>
</evidence>
<dbReference type="InterPro" id="IPR017900">
    <property type="entry name" value="4Fe4S_Fe_S_CS"/>
</dbReference>
<dbReference type="EC" id="7.-.-.-" evidence="8"/>
<comment type="subcellular location">
    <subcellularLocation>
        <location evidence="8">Cell membrane</location>
        <topology evidence="8">Peripheral membrane protein</topology>
    </subcellularLocation>
</comment>
<dbReference type="HAMAP" id="MF_00461">
    <property type="entry name" value="RsxC_RnfC"/>
    <property type="match status" value="1"/>
</dbReference>
<keyword evidence="7 8" id="KW-0411">Iron-sulfur</keyword>
<keyword evidence="8" id="KW-0472">Membrane</keyword>
<feature type="domain" description="4Fe-4S ferredoxin-type" evidence="9">
    <location>
        <begin position="360"/>
        <end position="389"/>
    </location>
</feature>
<dbReference type="PROSITE" id="PS51379">
    <property type="entry name" value="4FE4S_FER_2"/>
    <property type="match status" value="2"/>
</dbReference>
<evidence type="ECO:0000259" key="9">
    <source>
        <dbReference type="PROSITE" id="PS51379"/>
    </source>
</evidence>
<evidence type="ECO:0000313" key="11">
    <source>
        <dbReference type="Proteomes" id="UP000037267"/>
    </source>
</evidence>
<dbReference type="Pfam" id="PF10531">
    <property type="entry name" value="SLBB"/>
    <property type="match status" value="1"/>
</dbReference>
<feature type="binding site" evidence="8">
    <location>
        <position position="379"/>
    </location>
    <ligand>
        <name>[4Fe-4S] cluster</name>
        <dbReference type="ChEBI" id="CHEBI:49883"/>
        <label>2</label>
    </ligand>
</feature>
<dbReference type="Pfam" id="PF13375">
    <property type="entry name" value="RnfC_N"/>
    <property type="match status" value="1"/>
</dbReference>
<dbReference type="GO" id="GO:0005886">
    <property type="term" value="C:plasma membrane"/>
    <property type="evidence" value="ECO:0007669"/>
    <property type="project" value="UniProtKB-SubCell"/>
</dbReference>
<accession>A0A0L0WDF7</accession>
<keyword evidence="5 8" id="KW-0249">Electron transport</keyword>
<dbReference type="AlphaFoldDB" id="A0A0L0WDF7"/>
<dbReference type="GO" id="GO:0022900">
    <property type="term" value="P:electron transport chain"/>
    <property type="evidence" value="ECO:0007669"/>
    <property type="project" value="UniProtKB-UniRule"/>
</dbReference>
<sequence length="444" mass="47730">MSLKSFTFRGGIHPPYSKRFSEKFKTEKAKEPTTVTIPLHQHIGAPCDPIVKVGDKVKVGQKIGEPTGFVSAPIHSSISGTVKKILLADSPSGEKVMSVVIESDGANEVHESVKPKGDLSSLSKEEIIEIVKEAGITGLGGASFPTHVKLSPPLEKKIDTVILNGAECEPYLTADHRLMLEQPENVIYGLKAIMKAVGVRKGFIGIEDNKKDAIKVLQKAAEKEANIEVVALKTKYPQGDEKRLINAVTGREVPAGGLPMDVGVIVNNVGTAAAIANAIKTGMPLIERIVTITGGAVNTPKNLLVKIGTSFKEVIEQCDGYKEEPGKIVMGGPMMGMAQFTDEVPVIKGTSGILVLTKQESESPDPEACIRCGKCIDVCPVNIQPLFISQLSLKGMFEETEAYHVSNCIECGCCSFVCPSKRPLLHSVRVAKKELANRKRKSNQ</sequence>
<name>A0A0L0WDF7_GOTPU</name>
<dbReference type="Proteomes" id="UP000037267">
    <property type="component" value="Unassembled WGS sequence"/>
</dbReference>
<dbReference type="Gene3D" id="3.30.70.20">
    <property type="match status" value="1"/>
</dbReference>
<comment type="caution">
    <text evidence="10">The sequence shown here is derived from an EMBL/GenBank/DDBJ whole genome shotgun (WGS) entry which is preliminary data.</text>
</comment>
<dbReference type="GO" id="GO:0046872">
    <property type="term" value="F:metal ion binding"/>
    <property type="evidence" value="ECO:0007669"/>
    <property type="project" value="UniProtKB-KW"/>
</dbReference>
<feature type="binding site" evidence="8">
    <location>
        <position position="418"/>
    </location>
    <ligand>
        <name>[4Fe-4S] cluster</name>
        <dbReference type="ChEBI" id="CHEBI:49883"/>
        <label>1</label>
    </ligand>
</feature>
<dbReference type="Gene3D" id="3.40.50.11540">
    <property type="entry name" value="NADH-ubiquinone oxidoreductase 51kDa subunit"/>
    <property type="match status" value="1"/>
</dbReference>
<reference evidence="11" key="1">
    <citation type="submission" date="2015-07" db="EMBL/GenBank/DDBJ databases">
        <title>Draft genome sequence of the purine-degrading Gottschalkia purinilyticum DSM 1384 (formerly Clostridium purinilyticum).</title>
        <authorList>
            <person name="Poehlein A."/>
            <person name="Schiel-Bengelsdorf B."/>
            <person name="Bengelsdorf F.R."/>
            <person name="Daniel R."/>
            <person name="Duerre P."/>
        </authorList>
    </citation>
    <scope>NUCLEOTIDE SEQUENCE [LARGE SCALE GENOMIC DNA]</scope>
    <source>
        <strain evidence="11">DSM 1384</strain>
    </source>
</reference>
<proteinExistence type="inferred from homology"/>
<dbReference type="NCBIfam" id="TIGR01945">
    <property type="entry name" value="rnfC"/>
    <property type="match status" value="1"/>
</dbReference>
<evidence type="ECO:0000256" key="8">
    <source>
        <dbReference type="HAMAP-Rule" id="MF_00461"/>
    </source>
</evidence>
<evidence type="ECO:0000256" key="2">
    <source>
        <dbReference type="ARBA" id="ARBA00022485"/>
    </source>
</evidence>
<evidence type="ECO:0000313" key="10">
    <source>
        <dbReference type="EMBL" id="KNF09471.1"/>
    </source>
</evidence>
<evidence type="ECO:0000256" key="3">
    <source>
        <dbReference type="ARBA" id="ARBA00022723"/>
    </source>
</evidence>
<dbReference type="EMBL" id="LGSS01000003">
    <property type="protein sequence ID" value="KNF09471.1"/>
    <property type="molecule type" value="Genomic_DNA"/>
</dbReference>
<comment type="similarity">
    <text evidence="8">Belongs to the 4Fe4S bacterial-type ferredoxin family. RnfC subfamily.</text>
</comment>
<keyword evidence="8" id="KW-1278">Translocase</keyword>
<comment type="function">
    <text evidence="8">Part of a membrane-bound complex that couples electron transfer with translocation of ions across the membrane.</text>
</comment>
<feature type="binding site" evidence="8">
    <location>
        <position position="372"/>
    </location>
    <ligand>
        <name>[4Fe-4S] cluster</name>
        <dbReference type="ChEBI" id="CHEBI:49883"/>
        <label>1</label>
    </ligand>
</feature>
<dbReference type="SUPFAM" id="SSF142019">
    <property type="entry name" value="Nqo1 FMN-binding domain-like"/>
    <property type="match status" value="1"/>
</dbReference>
<dbReference type="GO" id="GO:0009055">
    <property type="term" value="F:electron transfer activity"/>
    <property type="evidence" value="ECO:0007669"/>
    <property type="project" value="InterPro"/>
</dbReference>
<dbReference type="PANTHER" id="PTHR43034:SF2">
    <property type="entry name" value="ION-TRANSLOCATING OXIDOREDUCTASE COMPLEX SUBUNIT C"/>
    <property type="match status" value="1"/>
</dbReference>
<comment type="subunit">
    <text evidence="8">The complex is composed of six subunits: RnfA, RnfB, RnfC, RnfD, RnfE and RnfG.</text>
</comment>
<feature type="binding site" evidence="8">
    <location>
        <position position="408"/>
    </location>
    <ligand>
        <name>[4Fe-4S] cluster</name>
        <dbReference type="ChEBI" id="CHEBI:49883"/>
        <label>2</label>
    </ligand>
</feature>
<feature type="binding site" evidence="8">
    <location>
        <position position="411"/>
    </location>
    <ligand>
        <name>[4Fe-4S] cluster</name>
        <dbReference type="ChEBI" id="CHEBI:49883"/>
        <label>2</label>
    </ligand>
</feature>
<dbReference type="Pfam" id="PF13237">
    <property type="entry name" value="Fer4_10"/>
    <property type="match status" value="1"/>
</dbReference>
<dbReference type="GO" id="GO:0051539">
    <property type="term" value="F:4 iron, 4 sulfur cluster binding"/>
    <property type="evidence" value="ECO:0007669"/>
    <property type="project" value="UniProtKB-KW"/>
</dbReference>
<keyword evidence="6 8" id="KW-0408">Iron</keyword>
<evidence type="ECO:0000256" key="4">
    <source>
        <dbReference type="ARBA" id="ARBA00022737"/>
    </source>
</evidence>
<dbReference type="InterPro" id="IPR026902">
    <property type="entry name" value="RnfC_N"/>
</dbReference>
<dbReference type="InterPro" id="IPR019554">
    <property type="entry name" value="Soluble_ligand-bd"/>
</dbReference>
<comment type="cofactor">
    <cofactor evidence="8">
        <name>[4Fe-4S] cluster</name>
        <dbReference type="ChEBI" id="CHEBI:49883"/>
    </cofactor>
    <text evidence="8">Binds 2 [4Fe-4S] clusters per subunit.</text>
</comment>
<evidence type="ECO:0000256" key="7">
    <source>
        <dbReference type="ARBA" id="ARBA00023014"/>
    </source>
</evidence>
<keyword evidence="11" id="KW-1185">Reference proteome</keyword>
<dbReference type="OrthoDB" id="9767754at2"/>
<dbReference type="NCBIfam" id="NF003454">
    <property type="entry name" value="PRK05035.1"/>
    <property type="match status" value="1"/>
</dbReference>
<protein>
    <recommendedName>
        <fullName evidence="8">Ion-translocating oxidoreductase complex subunit C</fullName>
        <ecNumber evidence="8">7.-.-.-</ecNumber>
    </recommendedName>
    <alternativeName>
        <fullName evidence="8">Rnf electron transport complex subunit C</fullName>
    </alternativeName>
</protein>
<keyword evidence="3 8" id="KW-0479">Metal-binding</keyword>
<dbReference type="PROSITE" id="PS00198">
    <property type="entry name" value="4FE4S_FER_1"/>
    <property type="match status" value="2"/>
</dbReference>
<keyword evidence="4 8" id="KW-0677">Repeat</keyword>
<feature type="domain" description="4Fe-4S ferredoxin-type" evidence="9">
    <location>
        <begin position="399"/>
        <end position="428"/>
    </location>
</feature>
<feature type="binding site" evidence="8">
    <location>
        <position position="414"/>
    </location>
    <ligand>
        <name>[4Fe-4S] cluster</name>
        <dbReference type="ChEBI" id="CHEBI:49883"/>
        <label>2</label>
    </ligand>
</feature>
<evidence type="ECO:0000256" key="5">
    <source>
        <dbReference type="ARBA" id="ARBA00022982"/>
    </source>
</evidence>
<dbReference type="PANTHER" id="PTHR43034">
    <property type="entry name" value="ION-TRANSLOCATING OXIDOREDUCTASE COMPLEX SUBUNIT C"/>
    <property type="match status" value="1"/>
</dbReference>
<dbReference type="STRING" id="1503.CLPU_3c02500"/>
<dbReference type="RefSeq" id="WP_050354453.1">
    <property type="nucleotide sequence ID" value="NZ_LGSS01000003.1"/>
</dbReference>
<dbReference type="InterPro" id="IPR010208">
    <property type="entry name" value="Ion_transpt_RnfC/RsxC"/>
</dbReference>
<dbReference type="InterPro" id="IPR011538">
    <property type="entry name" value="Nuo51_FMN-bd"/>
</dbReference>
<feature type="binding site" evidence="8">
    <location>
        <position position="375"/>
    </location>
    <ligand>
        <name>[4Fe-4S] cluster</name>
        <dbReference type="ChEBI" id="CHEBI:49883"/>
        <label>1</label>
    </ligand>
</feature>
<dbReference type="InterPro" id="IPR037225">
    <property type="entry name" value="Nuo51_FMN-bd_sf"/>
</dbReference>